<evidence type="ECO:0000259" key="11">
    <source>
        <dbReference type="Pfam" id="PF02463"/>
    </source>
</evidence>
<dbReference type="InterPro" id="IPR027417">
    <property type="entry name" value="P-loop_NTPase"/>
</dbReference>
<dbReference type="RefSeq" id="WP_202954243.1">
    <property type="nucleotide sequence ID" value="NZ_JAPCID010000041.1"/>
</dbReference>
<reference evidence="12" key="1">
    <citation type="submission" date="2022-10" db="EMBL/GenBank/DDBJ databases">
        <title>The WGS of Solirubrobacter sp. CPCC 204708.</title>
        <authorList>
            <person name="Jiang Z."/>
        </authorList>
    </citation>
    <scope>NUCLEOTIDE SEQUENCE</scope>
    <source>
        <strain evidence="12">CPCC 204708</strain>
    </source>
</reference>
<dbReference type="EMBL" id="JAPCID010000041">
    <property type="protein sequence ID" value="MDA0140534.1"/>
    <property type="molecule type" value="Genomic_DNA"/>
</dbReference>
<evidence type="ECO:0000256" key="10">
    <source>
        <dbReference type="SAM" id="Coils"/>
    </source>
</evidence>
<proteinExistence type="inferred from homology"/>
<dbReference type="Pfam" id="PF02463">
    <property type="entry name" value="SMC_N"/>
    <property type="match status" value="1"/>
</dbReference>
<accession>A0ABT4RPR6</accession>
<evidence type="ECO:0000256" key="6">
    <source>
        <dbReference type="ARBA" id="ARBA00022840"/>
    </source>
</evidence>
<dbReference type="PIRSF" id="PIRSF003128">
    <property type="entry name" value="RecN"/>
    <property type="match status" value="1"/>
</dbReference>
<feature type="domain" description="RecF/RecN/SMC N-terminal" evidence="11">
    <location>
        <begin position="2"/>
        <end position="510"/>
    </location>
</feature>
<dbReference type="InterPro" id="IPR004604">
    <property type="entry name" value="DNA_recomb/repair_RecN"/>
</dbReference>
<feature type="coiled-coil region" evidence="10">
    <location>
        <begin position="338"/>
        <end position="372"/>
    </location>
</feature>
<organism evidence="12 13">
    <name type="scientific">Solirubrobacter deserti</name>
    <dbReference type="NCBI Taxonomy" id="2282478"/>
    <lineage>
        <taxon>Bacteria</taxon>
        <taxon>Bacillati</taxon>
        <taxon>Actinomycetota</taxon>
        <taxon>Thermoleophilia</taxon>
        <taxon>Solirubrobacterales</taxon>
        <taxon>Solirubrobacteraceae</taxon>
        <taxon>Solirubrobacter</taxon>
    </lineage>
</organism>
<name>A0ABT4RPR6_9ACTN</name>
<evidence type="ECO:0000256" key="4">
    <source>
        <dbReference type="ARBA" id="ARBA00022741"/>
    </source>
</evidence>
<dbReference type="NCBIfam" id="TIGR00634">
    <property type="entry name" value="recN"/>
    <property type="match status" value="1"/>
</dbReference>
<keyword evidence="13" id="KW-1185">Reference proteome</keyword>
<dbReference type="PANTHER" id="PTHR11059">
    <property type="entry name" value="DNA REPAIR PROTEIN RECN"/>
    <property type="match status" value="1"/>
</dbReference>
<evidence type="ECO:0000256" key="5">
    <source>
        <dbReference type="ARBA" id="ARBA00022763"/>
    </source>
</evidence>
<keyword evidence="7 9" id="KW-0234">DNA repair</keyword>
<keyword evidence="5 9" id="KW-0227">DNA damage</keyword>
<protein>
    <recommendedName>
        <fullName evidence="3 9">DNA repair protein RecN</fullName>
    </recommendedName>
    <alternativeName>
        <fullName evidence="8 9">Recombination protein N</fullName>
    </alternativeName>
</protein>
<keyword evidence="10" id="KW-0175">Coiled coil</keyword>
<dbReference type="Gene3D" id="3.40.50.300">
    <property type="entry name" value="P-loop containing nucleotide triphosphate hydrolases"/>
    <property type="match status" value="2"/>
</dbReference>
<dbReference type="Proteomes" id="UP001147700">
    <property type="component" value="Unassembled WGS sequence"/>
</dbReference>
<comment type="similarity">
    <text evidence="2 9">Belongs to the RecN family.</text>
</comment>
<evidence type="ECO:0000256" key="7">
    <source>
        <dbReference type="ARBA" id="ARBA00023204"/>
    </source>
</evidence>
<dbReference type="PANTHER" id="PTHR11059:SF0">
    <property type="entry name" value="DNA REPAIR PROTEIN RECN"/>
    <property type="match status" value="1"/>
</dbReference>
<evidence type="ECO:0000313" key="12">
    <source>
        <dbReference type="EMBL" id="MDA0140534.1"/>
    </source>
</evidence>
<gene>
    <name evidence="12" type="primary">recN</name>
    <name evidence="12" type="ORF">OJ962_23755</name>
</gene>
<dbReference type="SUPFAM" id="SSF52540">
    <property type="entry name" value="P-loop containing nucleoside triphosphate hydrolases"/>
    <property type="match status" value="1"/>
</dbReference>
<evidence type="ECO:0000256" key="1">
    <source>
        <dbReference type="ARBA" id="ARBA00003618"/>
    </source>
</evidence>
<evidence type="ECO:0000313" key="13">
    <source>
        <dbReference type="Proteomes" id="UP001147700"/>
    </source>
</evidence>
<keyword evidence="6" id="KW-0067">ATP-binding</keyword>
<keyword evidence="4" id="KW-0547">Nucleotide-binding</keyword>
<dbReference type="CDD" id="cd03241">
    <property type="entry name" value="ABC_RecN"/>
    <property type="match status" value="1"/>
</dbReference>
<comment type="caution">
    <text evidence="12">The sequence shown here is derived from an EMBL/GenBank/DDBJ whole genome shotgun (WGS) entry which is preliminary data.</text>
</comment>
<evidence type="ECO:0000256" key="9">
    <source>
        <dbReference type="PIRNR" id="PIRNR003128"/>
    </source>
</evidence>
<evidence type="ECO:0000256" key="2">
    <source>
        <dbReference type="ARBA" id="ARBA00009441"/>
    </source>
</evidence>
<evidence type="ECO:0000256" key="3">
    <source>
        <dbReference type="ARBA" id="ARBA00021315"/>
    </source>
</evidence>
<sequence length="553" mass="58985">MLHELRVENLLLIERAELRLGPGLNVLTGETGAGKTVLAHALDLLLGGKPRSGIVRPGAAEAYVEGVFTLPDELRSLLGDRIAEDAEELVLARRVSAEGRTRAYLGGRSATAAELRDAGTALLSFYGQHESRKLMLHSAQLEILDGFAGADQSGRREAYRETYARERVLQERLQELRERAGARDRELDLLEWELGEIERAAPSEEEELALESERDRLRHVEALRAAAAAGSAALAGDEDGGGGAAIALAAAAQAMDGVTGVDAELDALGARIRALAIEAEDLLHDLHRYAEGVEAAPGRLDEVEERMALLERLKRKHGGTIAAVLAYAEQCGTRRDELVGAEEAIEEVEGELAEVRAELERRARTLSAAREAAGVALAEAVRERLGALAMEGAEFTAALSPREYAPSGADEVDFLIAPNPGVPAGPLREIASGGELSRVMLALMGAAAEAGPATLVFDEVDAGIGGVTARAVGEQLRELAAGRQVICITHLPQIASMADRHFTIVKDTSGETARTTVTELRKQEVVGEIVRMLGADREDSAARRHAKELLKAA</sequence>
<evidence type="ECO:0000256" key="8">
    <source>
        <dbReference type="ARBA" id="ARBA00033408"/>
    </source>
</evidence>
<dbReference type="InterPro" id="IPR003395">
    <property type="entry name" value="RecF/RecN/SMC_N"/>
</dbReference>
<comment type="function">
    <text evidence="1 9">May be involved in recombinational repair of damaged DNA.</text>
</comment>